<proteinExistence type="predicted"/>
<dbReference type="Proteomes" id="UP001596042">
    <property type="component" value="Unassembled WGS sequence"/>
</dbReference>
<accession>A0ABV9H557</accession>
<organism evidence="2 3">
    <name type="scientific">Daeguia caeni</name>
    <dbReference type="NCBI Taxonomy" id="439612"/>
    <lineage>
        <taxon>Bacteria</taxon>
        <taxon>Pseudomonadati</taxon>
        <taxon>Pseudomonadota</taxon>
        <taxon>Alphaproteobacteria</taxon>
        <taxon>Hyphomicrobiales</taxon>
        <taxon>Brucellaceae</taxon>
        <taxon>Daeguia</taxon>
    </lineage>
</organism>
<feature type="transmembrane region" description="Helical" evidence="1">
    <location>
        <begin position="247"/>
        <end position="266"/>
    </location>
</feature>
<comment type="caution">
    <text evidence="2">The sequence shown here is derived from an EMBL/GenBank/DDBJ whole genome shotgun (WGS) entry which is preliminary data.</text>
</comment>
<name>A0ABV9H557_9HYPH</name>
<feature type="transmembrane region" description="Helical" evidence="1">
    <location>
        <begin position="316"/>
        <end position="336"/>
    </location>
</feature>
<keyword evidence="3" id="KW-1185">Reference proteome</keyword>
<keyword evidence="1" id="KW-0812">Transmembrane</keyword>
<gene>
    <name evidence="2" type="ORF">ACFO1V_03360</name>
</gene>
<evidence type="ECO:0000313" key="2">
    <source>
        <dbReference type="EMBL" id="MFC4624271.1"/>
    </source>
</evidence>
<keyword evidence="1" id="KW-1133">Transmembrane helix</keyword>
<dbReference type="RefSeq" id="WP_374834328.1">
    <property type="nucleotide sequence ID" value="NZ_JBHEEZ010000046.1"/>
</dbReference>
<keyword evidence="1" id="KW-0472">Membrane</keyword>
<dbReference type="EMBL" id="JBHSEL010000032">
    <property type="protein sequence ID" value="MFC4624271.1"/>
    <property type="molecule type" value="Genomic_DNA"/>
</dbReference>
<evidence type="ECO:0000313" key="3">
    <source>
        <dbReference type="Proteomes" id="UP001596042"/>
    </source>
</evidence>
<feature type="transmembrane region" description="Helical" evidence="1">
    <location>
        <begin position="273"/>
        <end position="291"/>
    </location>
</feature>
<reference evidence="3" key="1">
    <citation type="journal article" date="2019" name="Int. J. Syst. Evol. Microbiol.">
        <title>The Global Catalogue of Microorganisms (GCM) 10K type strain sequencing project: providing services to taxonomists for standard genome sequencing and annotation.</title>
        <authorList>
            <consortium name="The Broad Institute Genomics Platform"/>
            <consortium name="The Broad Institute Genome Sequencing Center for Infectious Disease"/>
            <person name="Wu L."/>
            <person name="Ma J."/>
        </authorList>
    </citation>
    <scope>NUCLEOTIDE SEQUENCE [LARGE SCALE GENOMIC DNA]</scope>
    <source>
        <strain evidence="3">CGMCC 1.15731</strain>
    </source>
</reference>
<sequence>MALSKLWTGKVAGTSTGNVFLQLSGEDTALLGTLRFNEAGVGIVVYSIAGTFDGTKLTVTGEPQNQIEGFAFGRLTAVADLNQRGEFWGQWETDIGSAGTFVLFPSDLSQANDANASQPLNQLHTARHDFTAIEIARDQIIEIAEEIQNEFKTGPLVVTVEARTTQTCFLPDFKKLHFSDDQAKIIKLFVQEPAGGLSRAVTIEFGPQMNFALTQGPDKAWVLGTLEQIKSYVQPYERSYSTNLKRFGIGFNQAILFGALVFLPSLNTIRDRALLLGVVVALALLVAQAHQRYLPFASIHLRAKRVTLWSKIAPSLVSWLLTASAAIVSGLLLAYLQGWMGRP</sequence>
<protein>
    <submittedName>
        <fullName evidence="2">Uncharacterized protein</fullName>
    </submittedName>
</protein>
<evidence type="ECO:0000256" key="1">
    <source>
        <dbReference type="SAM" id="Phobius"/>
    </source>
</evidence>